<keyword evidence="1" id="KW-0812">Transmembrane</keyword>
<evidence type="ECO:0000313" key="2">
    <source>
        <dbReference type="EMBL" id="QOW60013.1"/>
    </source>
</evidence>
<organism evidence="2 3">
    <name type="scientific">Treponema pedis</name>
    <dbReference type="NCBI Taxonomy" id="409322"/>
    <lineage>
        <taxon>Bacteria</taxon>
        <taxon>Pseudomonadati</taxon>
        <taxon>Spirochaetota</taxon>
        <taxon>Spirochaetia</taxon>
        <taxon>Spirochaetales</taxon>
        <taxon>Treponemataceae</taxon>
        <taxon>Treponema</taxon>
    </lineage>
</organism>
<evidence type="ECO:0000256" key="1">
    <source>
        <dbReference type="SAM" id="Phobius"/>
    </source>
</evidence>
<dbReference type="EMBL" id="CP061839">
    <property type="protein sequence ID" value="QOW60013.1"/>
    <property type="molecule type" value="Genomic_DNA"/>
</dbReference>
<name>A0A7S6WMR1_9SPIR</name>
<feature type="transmembrane region" description="Helical" evidence="1">
    <location>
        <begin position="9"/>
        <end position="26"/>
    </location>
</feature>
<keyword evidence="1" id="KW-0472">Membrane</keyword>
<proteinExistence type="predicted"/>
<accession>A0A7S6WMR1</accession>
<reference evidence="2 3" key="1">
    <citation type="submission" date="2020-09" db="EMBL/GenBank/DDBJ databases">
        <title>Characterization of Treponema spp. from bovine digital dermatitis in Korea.</title>
        <authorList>
            <person name="Espiritu H.M."/>
            <person name="Cho Y.I."/>
            <person name="Mamuad L."/>
        </authorList>
    </citation>
    <scope>NUCLEOTIDE SEQUENCE [LARGE SCALE GENOMIC DNA]</scope>
    <source>
        <strain evidence="2 3">KS1</strain>
    </source>
</reference>
<gene>
    <name evidence="2" type="ORF">IFE08_09135</name>
</gene>
<dbReference type="InterPro" id="IPR011044">
    <property type="entry name" value="Quino_amine_DH_bsu"/>
</dbReference>
<keyword evidence="1" id="KW-1133">Transmembrane helix</keyword>
<dbReference type="SUPFAM" id="SSF50969">
    <property type="entry name" value="YVTN repeat-like/Quinoprotein amine dehydrogenase"/>
    <property type="match status" value="1"/>
</dbReference>
<dbReference type="AlphaFoldDB" id="A0A7S6WMR1"/>
<evidence type="ECO:0000313" key="3">
    <source>
        <dbReference type="Proteomes" id="UP000593915"/>
    </source>
</evidence>
<sequence>MLFKGKNKFIFILSIFFIIMYTFIAVRNTGHEIHFIPIWAAEINEEHTSAGNADGGIEEKNFEGKKTFLFTAEKRFGFFSEDGTILRTENFNERMSASSVFWTKYSNKPLSADIYSPEGKKLLTVNSPGYVHLDKDRIYLFEPGGNSVCKYDIHGNKIWKYAHTAVITAFNCSSEGTVIGYSDGKFVCLDNSGNTVFSFFPGGSKYQIILGAAISEDGKKAVCICGAEKQRLILINITGSHYKIVHHTYLKNNSYKRLFINFDLTGNFAVFESADGIGIADFKKLKTIFLNENGNIADIGSNLKTGLLTVLLQNEKECTLIAINPPDFIIGKTKFNSKHTFLIQDEDKIYLGTDTKITALEIRGIK</sequence>
<dbReference type="Proteomes" id="UP000593915">
    <property type="component" value="Chromosome"/>
</dbReference>
<protein>
    <submittedName>
        <fullName evidence="2">Uncharacterized protein</fullName>
    </submittedName>
</protein>